<evidence type="ECO:0000313" key="3">
    <source>
        <dbReference type="Proteomes" id="UP000527355"/>
    </source>
</evidence>
<name>A0A7J7TTN1_MYOMY</name>
<gene>
    <name evidence="2" type="ORF">mMyoMyo1_008935</name>
</gene>
<comment type="caution">
    <text evidence="2">The sequence shown here is derived from an EMBL/GenBank/DDBJ whole genome shotgun (WGS) entry which is preliminary data.</text>
</comment>
<dbReference type="AlphaFoldDB" id="A0A7J7TTN1"/>
<keyword evidence="3" id="KW-1185">Reference proteome</keyword>
<dbReference type="Proteomes" id="UP000527355">
    <property type="component" value="Unassembled WGS sequence"/>
</dbReference>
<proteinExistence type="predicted"/>
<dbReference type="EMBL" id="JABWUV010000015">
    <property type="protein sequence ID" value="KAF6303952.1"/>
    <property type="molecule type" value="Genomic_DNA"/>
</dbReference>
<feature type="compositionally biased region" description="Polar residues" evidence="1">
    <location>
        <begin position="31"/>
        <end position="40"/>
    </location>
</feature>
<protein>
    <submittedName>
        <fullName evidence="2">Uncharacterized protein</fullName>
    </submittedName>
</protein>
<feature type="region of interest" description="Disordered" evidence="1">
    <location>
        <begin position="1"/>
        <end position="78"/>
    </location>
</feature>
<feature type="compositionally biased region" description="Basic and acidic residues" evidence="1">
    <location>
        <begin position="64"/>
        <end position="78"/>
    </location>
</feature>
<organism evidence="2 3">
    <name type="scientific">Myotis myotis</name>
    <name type="common">Greater mouse-eared bat</name>
    <name type="synonym">Vespertilio myotis</name>
    <dbReference type="NCBI Taxonomy" id="51298"/>
    <lineage>
        <taxon>Eukaryota</taxon>
        <taxon>Metazoa</taxon>
        <taxon>Chordata</taxon>
        <taxon>Craniata</taxon>
        <taxon>Vertebrata</taxon>
        <taxon>Euteleostomi</taxon>
        <taxon>Mammalia</taxon>
        <taxon>Eutheria</taxon>
        <taxon>Laurasiatheria</taxon>
        <taxon>Chiroptera</taxon>
        <taxon>Yangochiroptera</taxon>
        <taxon>Vespertilionidae</taxon>
        <taxon>Myotis</taxon>
    </lineage>
</organism>
<evidence type="ECO:0000256" key="1">
    <source>
        <dbReference type="SAM" id="MobiDB-lite"/>
    </source>
</evidence>
<sequence length="188" mass="20377">MQQKPANVHVRGGRVSTCKASETLTRELSPIKSQWQQQRPTEAKTRGQTVWFPPPSPPQGRTGGRRERPEDRLDSCGKRREEGGFLRNCLRLGAAPRKPWLGHWGAPDRACPSSTPAVPVTAQEGLVSAWMLHRVYSGCLLTWGRPGGCPLPTHLVAGSLAGRSSDLGGQSFLRALANLSTPAPIQTS</sequence>
<accession>A0A7J7TTN1</accession>
<evidence type="ECO:0000313" key="2">
    <source>
        <dbReference type="EMBL" id="KAF6303952.1"/>
    </source>
</evidence>
<reference evidence="2 3" key="1">
    <citation type="journal article" date="2020" name="Nature">
        <title>Six reference-quality genomes reveal evolution of bat adaptations.</title>
        <authorList>
            <person name="Jebb D."/>
            <person name="Huang Z."/>
            <person name="Pippel M."/>
            <person name="Hughes G.M."/>
            <person name="Lavrichenko K."/>
            <person name="Devanna P."/>
            <person name="Winkler S."/>
            <person name="Jermiin L.S."/>
            <person name="Skirmuntt E.C."/>
            <person name="Katzourakis A."/>
            <person name="Burkitt-Gray L."/>
            <person name="Ray D.A."/>
            <person name="Sullivan K.A.M."/>
            <person name="Roscito J.G."/>
            <person name="Kirilenko B.M."/>
            <person name="Davalos L.M."/>
            <person name="Corthals A.P."/>
            <person name="Power M.L."/>
            <person name="Jones G."/>
            <person name="Ransome R.D."/>
            <person name="Dechmann D.K.N."/>
            <person name="Locatelli A.G."/>
            <person name="Puechmaille S.J."/>
            <person name="Fedrigo O."/>
            <person name="Jarvis E.D."/>
            <person name="Hiller M."/>
            <person name="Vernes S.C."/>
            <person name="Myers E.W."/>
            <person name="Teeling E.C."/>
        </authorList>
    </citation>
    <scope>NUCLEOTIDE SEQUENCE [LARGE SCALE GENOMIC DNA]</scope>
    <source>
        <strain evidence="2">MMyoMyo1</strain>
        <tissue evidence="2">Flight muscle</tissue>
    </source>
</reference>